<reference evidence="1 2" key="1">
    <citation type="journal article" date="2013" name="BMC Genomics">
        <title>Reconstruction of the lipid metabolism for the microalga Monoraphidium neglectum from its genome sequence reveals characteristics suitable for biofuel production.</title>
        <authorList>
            <person name="Bogen C."/>
            <person name="Al-Dilaimi A."/>
            <person name="Albersmeier A."/>
            <person name="Wichmann J."/>
            <person name="Grundmann M."/>
            <person name="Rupp O."/>
            <person name="Lauersen K.J."/>
            <person name="Blifernez-Klassen O."/>
            <person name="Kalinowski J."/>
            <person name="Goesmann A."/>
            <person name="Mussgnug J.H."/>
            <person name="Kruse O."/>
        </authorList>
    </citation>
    <scope>NUCLEOTIDE SEQUENCE [LARGE SCALE GENOMIC DNA]</scope>
    <source>
        <strain evidence="1 2">SAG 48.87</strain>
    </source>
</reference>
<dbReference type="STRING" id="145388.A0A0D2MJ43"/>
<dbReference type="RefSeq" id="XP_013902049.1">
    <property type="nucleotide sequence ID" value="XM_014046595.1"/>
</dbReference>
<evidence type="ECO:0008006" key="3">
    <source>
        <dbReference type="Google" id="ProtNLM"/>
    </source>
</evidence>
<organism evidence="1 2">
    <name type="scientific">Monoraphidium neglectum</name>
    <dbReference type="NCBI Taxonomy" id="145388"/>
    <lineage>
        <taxon>Eukaryota</taxon>
        <taxon>Viridiplantae</taxon>
        <taxon>Chlorophyta</taxon>
        <taxon>core chlorophytes</taxon>
        <taxon>Chlorophyceae</taxon>
        <taxon>CS clade</taxon>
        <taxon>Sphaeropleales</taxon>
        <taxon>Selenastraceae</taxon>
        <taxon>Monoraphidium</taxon>
    </lineage>
</organism>
<sequence length="199" mass="21038">MTHLGSDGALLGLRRLRLAAPKGLDECRSPIGSSYSFSCSDSSSAPSPADARARRATGLSGSFATAFSRGAVPSCAAELSPVSQLFLGMGDAAPDIYAVLRLRGHAGLEEIAVAMGRLAASHERFRVRAVCCGGTWSIELLEDFDARQCMREVELEGADIDAAFNSFVSRLMSGPVLTEGHLPPWDCSVVHYTSNTKAS</sequence>
<evidence type="ECO:0000313" key="2">
    <source>
        <dbReference type="Proteomes" id="UP000054498"/>
    </source>
</evidence>
<dbReference type="KEGG" id="mng:MNEG_4930"/>
<dbReference type="Proteomes" id="UP000054498">
    <property type="component" value="Unassembled WGS sequence"/>
</dbReference>
<dbReference type="EMBL" id="KK100928">
    <property type="protein sequence ID" value="KIZ03030.1"/>
    <property type="molecule type" value="Genomic_DNA"/>
</dbReference>
<name>A0A0D2MJ43_9CHLO</name>
<protein>
    <recommendedName>
        <fullName evidence="3">Condensation domain-containing protein</fullName>
    </recommendedName>
</protein>
<dbReference type="GeneID" id="25737807"/>
<accession>A0A0D2MJ43</accession>
<gene>
    <name evidence="1" type="ORF">MNEG_4930</name>
</gene>
<keyword evidence="2" id="KW-1185">Reference proteome</keyword>
<proteinExistence type="predicted"/>
<dbReference type="AlphaFoldDB" id="A0A0D2MJ43"/>
<evidence type="ECO:0000313" key="1">
    <source>
        <dbReference type="EMBL" id="KIZ03030.1"/>
    </source>
</evidence>